<dbReference type="SUPFAM" id="SSF47923">
    <property type="entry name" value="Ypt/Rab-GAP domain of gyp1p"/>
    <property type="match status" value="2"/>
</dbReference>
<dbReference type="PROSITE" id="PS50086">
    <property type="entry name" value="TBC_RABGAP"/>
    <property type="match status" value="1"/>
</dbReference>
<protein>
    <submittedName>
        <fullName evidence="6">Rab-GAP TBC domain-containing protein</fullName>
    </submittedName>
</protein>
<dbReference type="AlphaFoldDB" id="A0A0N4U1W4"/>
<proteinExistence type="predicted"/>
<dbReference type="GO" id="GO:0005096">
    <property type="term" value="F:GTPase activator activity"/>
    <property type="evidence" value="ECO:0007669"/>
    <property type="project" value="UniProtKB-KW"/>
</dbReference>
<evidence type="ECO:0000313" key="3">
    <source>
        <dbReference type="EMBL" id="VDN55013.1"/>
    </source>
</evidence>
<evidence type="ECO:0000313" key="4">
    <source>
        <dbReference type="Proteomes" id="UP000038040"/>
    </source>
</evidence>
<evidence type="ECO:0000313" key="5">
    <source>
        <dbReference type="Proteomes" id="UP000274756"/>
    </source>
</evidence>
<gene>
    <name evidence="3" type="ORF">DME_LOCUS4986</name>
</gene>
<reference evidence="6" key="1">
    <citation type="submission" date="2017-02" db="UniProtKB">
        <authorList>
            <consortium name="WormBaseParasite"/>
        </authorList>
    </citation>
    <scope>IDENTIFICATION</scope>
</reference>
<dbReference type="STRING" id="318479.A0A0N4U1W4"/>
<dbReference type="WBParaSite" id="DME_0000062601-mRNA-1">
    <property type="protein sequence ID" value="DME_0000062601-mRNA-1"/>
    <property type="gene ID" value="DME_0000062601"/>
</dbReference>
<dbReference type="Proteomes" id="UP000274756">
    <property type="component" value="Unassembled WGS sequence"/>
</dbReference>
<dbReference type="InterPro" id="IPR000195">
    <property type="entry name" value="Rab-GAP-TBC_dom"/>
</dbReference>
<dbReference type="SMART" id="SM00164">
    <property type="entry name" value="TBC"/>
    <property type="match status" value="1"/>
</dbReference>
<dbReference type="OrthoDB" id="27140at2759"/>
<dbReference type="InterPro" id="IPR035969">
    <property type="entry name" value="Rab-GAP_TBC_sf"/>
</dbReference>
<reference evidence="3 5" key="2">
    <citation type="submission" date="2018-11" db="EMBL/GenBank/DDBJ databases">
        <authorList>
            <consortium name="Pathogen Informatics"/>
        </authorList>
    </citation>
    <scope>NUCLEOTIDE SEQUENCE [LARGE SCALE GENOMIC DNA]</scope>
</reference>
<evidence type="ECO:0000256" key="1">
    <source>
        <dbReference type="ARBA" id="ARBA00022468"/>
    </source>
</evidence>
<organism evidence="4 6">
    <name type="scientific">Dracunculus medinensis</name>
    <name type="common">Guinea worm</name>
    <dbReference type="NCBI Taxonomy" id="318479"/>
    <lineage>
        <taxon>Eukaryota</taxon>
        <taxon>Metazoa</taxon>
        <taxon>Ecdysozoa</taxon>
        <taxon>Nematoda</taxon>
        <taxon>Chromadorea</taxon>
        <taxon>Rhabditida</taxon>
        <taxon>Spirurina</taxon>
        <taxon>Dracunculoidea</taxon>
        <taxon>Dracunculidae</taxon>
        <taxon>Dracunculus</taxon>
    </lineage>
</organism>
<dbReference type="EMBL" id="UYYG01001151">
    <property type="protein sequence ID" value="VDN55013.1"/>
    <property type="molecule type" value="Genomic_DNA"/>
</dbReference>
<dbReference type="PANTHER" id="PTHR22957:SF337">
    <property type="entry name" value="TBC1 DOMAIN FAMILY MEMBER 5"/>
    <property type="match status" value="1"/>
</dbReference>
<dbReference type="FunFam" id="1.10.472.80:FF:000038">
    <property type="entry name" value="TBC1 domain family member 5"/>
    <property type="match status" value="1"/>
</dbReference>
<sequence>MVSTIANSAVDLFSFLREWKEVFGKQMDINQIEKKCILGKLRSSCIRSIVWRVLLKCLPHDRSEWLSIIKRNRSNYAQLKSQAVADRIHTEEISAFDVALCNPLSSWENNPWLTHFEDIELKKTITKDVLRIYLSVDDALLLNELNDPVFLEHDAYQLFAQLMMLLGNWYACNDESFQLPSNNNVVIEAFSIHDYLPSSQIGEKIAHIMHDILAVVDPELSRHLERLEILPEAFGVRWIRLLFGREFRLNDVSFLWDVIFASQPLLSLMDFIFVSLLQNIRHLLLKSDFGKCMNYLMHYPSSVDVHMVVQRALFIKSPKVSIIYFFDLWICENFVNANGLVIFIDFSLRKWKIFGALRKYKFTHLPSKAINSAVEQVSFMKNTARLSSNTSQILLQQDGTKAAENETTEQNHINVAVMAARALNNGLMRRSVPKSLSDNNRCFLLNQRNVSTTTYSTNHSDVERLKEIERITILVMKQIKRITGDISSMDINVETRTRLINELEQVYLNLAQMAYNEKFIAKRDCRPQNIACEELPTNINFRKITAPDITNTFPEGHKLGKDNEMRPLLDSRMIFYLFIMDRLSCNEQWICSFLKNPNYMLSVDRLNI</sequence>
<dbReference type="Gene3D" id="1.10.472.80">
    <property type="entry name" value="Ypt/Rab-GAP domain of gyp1p, domain 3"/>
    <property type="match status" value="1"/>
</dbReference>
<dbReference type="Proteomes" id="UP000038040">
    <property type="component" value="Unplaced"/>
</dbReference>
<keyword evidence="1" id="KW-0343">GTPase activation</keyword>
<dbReference type="Pfam" id="PF00566">
    <property type="entry name" value="RabGAP-TBC"/>
    <property type="match status" value="1"/>
</dbReference>
<accession>A0A0N4U1W4</accession>
<name>A0A0N4U1W4_DRAME</name>
<keyword evidence="5" id="KW-1185">Reference proteome</keyword>
<evidence type="ECO:0000313" key="6">
    <source>
        <dbReference type="WBParaSite" id="DME_0000062601-mRNA-1"/>
    </source>
</evidence>
<evidence type="ECO:0000259" key="2">
    <source>
        <dbReference type="PROSITE" id="PS50086"/>
    </source>
</evidence>
<dbReference type="PANTHER" id="PTHR22957">
    <property type="entry name" value="TBC1 DOMAIN FAMILY MEMBER GTPASE-ACTIVATING PROTEIN"/>
    <property type="match status" value="1"/>
</dbReference>
<feature type="domain" description="Rab-GAP TBC" evidence="2">
    <location>
        <begin position="41"/>
        <end position="263"/>
    </location>
</feature>